<proteinExistence type="predicted"/>
<dbReference type="GO" id="GO:0003677">
    <property type="term" value="F:DNA binding"/>
    <property type="evidence" value="ECO:0007669"/>
    <property type="project" value="InterPro"/>
</dbReference>
<dbReference type="SUPFAM" id="SSF46894">
    <property type="entry name" value="C-terminal effector domain of the bipartite response regulators"/>
    <property type="match status" value="1"/>
</dbReference>
<keyword evidence="1" id="KW-0547">Nucleotide-binding</keyword>
<dbReference type="Gene3D" id="3.40.50.300">
    <property type="entry name" value="P-loop containing nucleotide triphosphate hydrolases"/>
    <property type="match status" value="1"/>
</dbReference>
<dbReference type="SUPFAM" id="SSF48452">
    <property type="entry name" value="TPR-like"/>
    <property type="match status" value="1"/>
</dbReference>
<dbReference type="InterPro" id="IPR027417">
    <property type="entry name" value="P-loop_NTPase"/>
</dbReference>
<name>A0A7K1KUM8_9ACTN</name>
<dbReference type="InterPro" id="IPR000792">
    <property type="entry name" value="Tscrpt_reg_LuxR_C"/>
</dbReference>
<dbReference type="Gene3D" id="1.10.10.10">
    <property type="entry name" value="Winged helix-like DNA-binding domain superfamily/Winged helix DNA-binding domain"/>
    <property type="match status" value="1"/>
</dbReference>
<dbReference type="InterPro" id="IPR036388">
    <property type="entry name" value="WH-like_DNA-bd_sf"/>
</dbReference>
<keyword evidence="2" id="KW-0067">ATP-binding</keyword>
<dbReference type="Pfam" id="PF00196">
    <property type="entry name" value="GerE"/>
    <property type="match status" value="1"/>
</dbReference>
<dbReference type="PANTHER" id="PTHR16305:SF35">
    <property type="entry name" value="TRANSCRIPTIONAL ACTIVATOR DOMAIN"/>
    <property type="match status" value="1"/>
</dbReference>
<protein>
    <submittedName>
        <fullName evidence="5">AAA family ATPase</fullName>
    </submittedName>
</protein>
<dbReference type="InterPro" id="IPR041664">
    <property type="entry name" value="AAA_16"/>
</dbReference>
<dbReference type="AlphaFoldDB" id="A0A7K1KUM8"/>
<dbReference type="EMBL" id="WOFH01000001">
    <property type="protein sequence ID" value="MUN35757.1"/>
    <property type="molecule type" value="Genomic_DNA"/>
</dbReference>
<organism evidence="5 6">
    <name type="scientific">Actinomadura litoris</name>
    <dbReference type="NCBI Taxonomy" id="2678616"/>
    <lineage>
        <taxon>Bacteria</taxon>
        <taxon>Bacillati</taxon>
        <taxon>Actinomycetota</taxon>
        <taxon>Actinomycetes</taxon>
        <taxon>Streptosporangiales</taxon>
        <taxon>Thermomonosporaceae</taxon>
        <taxon>Actinomadura</taxon>
    </lineage>
</organism>
<dbReference type="GO" id="GO:0006355">
    <property type="term" value="P:regulation of DNA-templated transcription"/>
    <property type="evidence" value="ECO:0007669"/>
    <property type="project" value="InterPro"/>
</dbReference>
<accession>A0A7K1KUM8</accession>
<evidence type="ECO:0000313" key="6">
    <source>
        <dbReference type="Proteomes" id="UP000432015"/>
    </source>
</evidence>
<evidence type="ECO:0000256" key="3">
    <source>
        <dbReference type="SAM" id="MobiDB-lite"/>
    </source>
</evidence>
<dbReference type="Proteomes" id="UP000432015">
    <property type="component" value="Unassembled WGS sequence"/>
</dbReference>
<dbReference type="GO" id="GO:0005524">
    <property type="term" value="F:ATP binding"/>
    <property type="evidence" value="ECO:0007669"/>
    <property type="project" value="UniProtKB-KW"/>
</dbReference>
<dbReference type="PRINTS" id="PR00038">
    <property type="entry name" value="HTHLUXR"/>
</dbReference>
<evidence type="ECO:0000256" key="1">
    <source>
        <dbReference type="ARBA" id="ARBA00022741"/>
    </source>
</evidence>
<dbReference type="SUPFAM" id="SSF52540">
    <property type="entry name" value="P-loop containing nucleoside triphosphate hydrolases"/>
    <property type="match status" value="1"/>
</dbReference>
<evidence type="ECO:0000256" key="2">
    <source>
        <dbReference type="ARBA" id="ARBA00022840"/>
    </source>
</evidence>
<feature type="domain" description="HTH luxR-type" evidence="4">
    <location>
        <begin position="872"/>
        <end position="935"/>
    </location>
</feature>
<comment type="caution">
    <text evidence="5">The sequence shown here is derived from an EMBL/GenBank/DDBJ whole genome shotgun (WGS) entry which is preliminary data.</text>
</comment>
<dbReference type="CDD" id="cd06170">
    <property type="entry name" value="LuxR_C_like"/>
    <property type="match status" value="1"/>
</dbReference>
<dbReference type="GO" id="GO:0004016">
    <property type="term" value="F:adenylate cyclase activity"/>
    <property type="evidence" value="ECO:0007669"/>
    <property type="project" value="TreeGrafter"/>
</dbReference>
<dbReference type="InterPro" id="IPR016032">
    <property type="entry name" value="Sig_transdc_resp-reg_C-effctor"/>
</dbReference>
<reference evidence="5 6" key="1">
    <citation type="submission" date="2019-11" db="EMBL/GenBank/DDBJ databases">
        <authorList>
            <person name="Cao P."/>
        </authorList>
    </citation>
    <scope>NUCLEOTIDE SEQUENCE [LARGE SCALE GENOMIC DNA]</scope>
    <source>
        <strain evidence="5 6">NEAU-AAG5</strain>
    </source>
</reference>
<dbReference type="Pfam" id="PF13191">
    <property type="entry name" value="AAA_16"/>
    <property type="match status" value="1"/>
</dbReference>
<dbReference type="InterPro" id="IPR011990">
    <property type="entry name" value="TPR-like_helical_dom_sf"/>
</dbReference>
<gene>
    <name evidence="5" type="ORF">GNZ18_03975</name>
</gene>
<dbReference type="PROSITE" id="PS50043">
    <property type="entry name" value="HTH_LUXR_2"/>
    <property type="match status" value="1"/>
</dbReference>
<dbReference type="GO" id="GO:0005737">
    <property type="term" value="C:cytoplasm"/>
    <property type="evidence" value="ECO:0007669"/>
    <property type="project" value="TreeGrafter"/>
</dbReference>
<dbReference type="PANTHER" id="PTHR16305">
    <property type="entry name" value="TESTICULAR SOLUBLE ADENYLYL CYCLASE"/>
    <property type="match status" value="1"/>
</dbReference>
<dbReference type="SMART" id="SM00421">
    <property type="entry name" value="HTH_LUXR"/>
    <property type="match status" value="1"/>
</dbReference>
<evidence type="ECO:0000313" key="5">
    <source>
        <dbReference type="EMBL" id="MUN35757.1"/>
    </source>
</evidence>
<keyword evidence="6" id="KW-1185">Reference proteome</keyword>
<sequence length="935" mass="99775">MASMLYGRDAEAAEIDRLLDRARSGRSGVLVLRGEAGIGKSALLDRAAASAGDMRVVCGTGVEYESGMPYAGLHLLLGRYLDRIGDLPDAQADALRDAFNLGVSGSGSGSEPGKGDRFLVGLAVLTLLSDLAEERPLLCLVDDAHWLDEPSAQALLFAARRLEAEPIALLLAARDPDAPDAPGRPMVAAPGLPELRLRGLDADAAARVLDARADAPPGHLRREILTEAMGNPLALLELPGMQAGAKGERSTAYERIQRSYAGRIAALPEPSRLLVLMVASDDLGDVGVVMDAAGRFGASVRDLEPAERQGLLRTTGEGRLAVRHPLIRSAAYESAPLGLRLDAHRALADVYLERGDICHRAWHLARSVTGPDEGVAAVLEETAEAGHGGGVVGAVGVPDARAVNGRGFGGSEAVAALYEAAAALSPDRAHRGRRLAVAARISADAGLPERAVDLAMRAQSDLDDPLARAELTLIRASLADEQDRTGEAYRMFAETAASVADQDARTAGYLFFQAASAAVNAGDFAAVDQMAARVEDLGLPNAPHLRALARLFAGQDPRALRHRAADGVAALRELLEAMRLCYGPRERIRVAMWHLMLGDLAGADAAADELEARFREGGAIGLLASALMLRSRTRLLLGRHRDALTDATEGLRIAEDTGQHRVRVYLSTVLGLLAAIEGDERRCLELTAEGIERGVPPSSVHGAAARGLLDLGLGRHEAALERLSDAVSGPHRHGAIASLPDLVEAAVRLGRPERGRDAADWYREWSSQVREPWVEAVALRCAALLGPDEDADKTFTRALDLHREGGPPFERARTELLYGEWLRRVRRRNDARTLLHAALDGFERLGAAPWADRARGELRAAGESPAGGGTRRDDAVGSLTPQELQVVRLAAGGLSNREIGARLFLSPRTVGYHLYKAYPKLRVASRNELTRLDLT</sequence>
<feature type="region of interest" description="Disordered" evidence="3">
    <location>
        <begin position="857"/>
        <end position="877"/>
    </location>
</feature>
<evidence type="ECO:0000259" key="4">
    <source>
        <dbReference type="PROSITE" id="PS50043"/>
    </source>
</evidence>